<accession>A0A511Z804</accession>
<reference evidence="3 4" key="1">
    <citation type="submission" date="2019-07" db="EMBL/GenBank/DDBJ databases">
        <title>Whole genome shotgun sequence of Sporosarcina luteola NBRC 105378.</title>
        <authorList>
            <person name="Hosoyama A."/>
            <person name="Uohara A."/>
            <person name="Ohji S."/>
            <person name="Ichikawa N."/>
        </authorList>
    </citation>
    <scope>NUCLEOTIDE SEQUENCE [LARGE SCALE GENOMIC DNA]</scope>
    <source>
        <strain evidence="3 4">NBRC 105378</strain>
    </source>
</reference>
<dbReference type="Pfam" id="PF17881">
    <property type="entry name" value="TseB"/>
    <property type="match status" value="1"/>
</dbReference>
<dbReference type="SUPFAM" id="SSF54403">
    <property type="entry name" value="Cystatin/monellin"/>
    <property type="match status" value="2"/>
</dbReference>
<dbReference type="AlphaFoldDB" id="A0A511Z804"/>
<dbReference type="EMBL" id="BJYL01000024">
    <property type="protein sequence ID" value="GEN83573.1"/>
    <property type="molecule type" value="Genomic_DNA"/>
</dbReference>
<evidence type="ECO:0000313" key="4">
    <source>
        <dbReference type="Proteomes" id="UP000321901"/>
    </source>
</evidence>
<evidence type="ECO:0000256" key="1">
    <source>
        <dbReference type="SAM" id="Phobius"/>
    </source>
</evidence>
<dbReference type="RefSeq" id="WP_170232650.1">
    <property type="nucleotide sequence ID" value="NZ_BJYL01000024.1"/>
</dbReference>
<comment type="caution">
    <text evidence="3">The sequence shown here is derived from an EMBL/GenBank/DDBJ whole genome shotgun (WGS) entry which is preliminary data.</text>
</comment>
<feature type="domain" description="Cell wall elongation regulator TseB-like" evidence="2">
    <location>
        <begin position="38"/>
        <end position="80"/>
    </location>
</feature>
<protein>
    <recommendedName>
        <fullName evidence="2">Cell wall elongation regulator TseB-like domain-containing protein</fullName>
    </recommendedName>
</protein>
<keyword evidence="1" id="KW-0472">Membrane</keyword>
<proteinExistence type="predicted"/>
<dbReference type="Proteomes" id="UP000321901">
    <property type="component" value="Unassembled WGS sequence"/>
</dbReference>
<sequence>MMNWVKFIVAFLLALSLTIIIVVLYNANKPFSTIQNNAETIALESGKLSSVKRTEIYNGAISMVTVFGSDEEGNEKAIFIDEKTEEILDEVVLKDGIDAQAAIETVKAELQVDKILHVVLGFEEGHPVWEVAFKGDNGKLNYVYVFFKNGEWWKRILNL</sequence>
<name>A0A511Z804_9BACL</name>
<keyword evidence="1" id="KW-1133">Transmembrane helix</keyword>
<feature type="transmembrane region" description="Helical" evidence="1">
    <location>
        <begin position="7"/>
        <end position="27"/>
    </location>
</feature>
<organism evidence="3 4">
    <name type="scientific">Sporosarcina luteola</name>
    <dbReference type="NCBI Taxonomy" id="582850"/>
    <lineage>
        <taxon>Bacteria</taxon>
        <taxon>Bacillati</taxon>
        <taxon>Bacillota</taxon>
        <taxon>Bacilli</taxon>
        <taxon>Bacillales</taxon>
        <taxon>Caryophanaceae</taxon>
        <taxon>Sporosarcina</taxon>
    </lineage>
</organism>
<dbReference type="Gene3D" id="3.10.450.40">
    <property type="match status" value="2"/>
</dbReference>
<keyword evidence="4" id="KW-1185">Reference proteome</keyword>
<evidence type="ECO:0000313" key="3">
    <source>
        <dbReference type="EMBL" id="GEN83573.1"/>
    </source>
</evidence>
<evidence type="ECO:0000259" key="2">
    <source>
        <dbReference type="Pfam" id="PF17881"/>
    </source>
</evidence>
<gene>
    <name evidence="3" type="ORF">SLU01_18850</name>
</gene>
<dbReference type="InterPro" id="IPR041401">
    <property type="entry name" value="TseB-like_dom"/>
</dbReference>
<dbReference type="InterPro" id="IPR046350">
    <property type="entry name" value="Cystatin_sf"/>
</dbReference>
<keyword evidence="1" id="KW-0812">Transmembrane</keyword>